<dbReference type="InterPro" id="IPR025139">
    <property type="entry name" value="DUF4062"/>
</dbReference>
<evidence type="ECO:0000259" key="1">
    <source>
        <dbReference type="Pfam" id="PF13271"/>
    </source>
</evidence>
<dbReference type="STRING" id="34062.AXE82_06740"/>
<feature type="domain" description="DUF4062" evidence="1">
    <location>
        <begin position="39"/>
        <end position="86"/>
    </location>
</feature>
<protein>
    <submittedName>
        <fullName evidence="2">DUF4062 domain-containing protein</fullName>
    </submittedName>
</protein>
<dbReference type="Pfam" id="PF13271">
    <property type="entry name" value="DUF4062"/>
    <property type="match status" value="1"/>
</dbReference>
<dbReference type="Proteomes" id="UP000229340">
    <property type="component" value="Chromosome"/>
</dbReference>
<organism evidence="2 3">
    <name type="scientific">Faucicola osloensis</name>
    <name type="common">Moraxella osloensis</name>
    <dbReference type="NCBI Taxonomy" id="34062"/>
    <lineage>
        <taxon>Bacteria</taxon>
        <taxon>Pseudomonadati</taxon>
        <taxon>Pseudomonadota</taxon>
        <taxon>Gammaproteobacteria</taxon>
        <taxon>Moraxellales</taxon>
        <taxon>Moraxellaceae</taxon>
        <taxon>Faucicola</taxon>
    </lineage>
</organism>
<dbReference type="EMBL" id="CP024443">
    <property type="protein sequence ID" value="ATR77905.1"/>
    <property type="molecule type" value="Genomic_DNA"/>
</dbReference>
<reference evidence="3" key="1">
    <citation type="submission" date="2017-11" db="EMBL/GenBank/DDBJ databases">
        <title>Complete genome sequence of Moraxella osloensis NP7 isolated from human skin.</title>
        <authorList>
            <person name="Lee K."/>
            <person name="Lim J.Y."/>
            <person name="Hwang I."/>
        </authorList>
    </citation>
    <scope>NUCLEOTIDE SEQUENCE [LARGE SCALE GENOMIC DNA]</scope>
    <source>
        <strain evidence="3">NP7</strain>
    </source>
</reference>
<dbReference type="AlphaFoldDB" id="A0A2D2LSA3"/>
<proteinExistence type="predicted"/>
<name>A0A2D2LSA3_FAUOS</name>
<dbReference type="RefSeq" id="WP_100269283.1">
    <property type="nucleotide sequence ID" value="NZ_CP024443.1"/>
</dbReference>
<accession>A0A2D2LSA3</accession>
<evidence type="ECO:0000313" key="2">
    <source>
        <dbReference type="EMBL" id="ATR77905.1"/>
    </source>
</evidence>
<gene>
    <name evidence="2" type="ORF">NP7_00555</name>
</gene>
<sequence length="335" mass="38383">MSQKKRYHIHISLVRNENVNLENALEYALSTDYFLTWDLLATHTNFVEYSRQQIDQCDYMIFILGNDYGHLSLSGVSYLHLSYIYASSKRVPMIALVNTQPSQHELLRQRLDLFNLVIKEQGSRAIYFDQTHDGVPDCVRMLEEIKDKFPRSGWVKESLPLRTLPTGASGDLKSVFVSDRFHIRNSVQPALTASSLERDQKPPELEIRPTQVTPKALNEALLVNYTAHAFEGGNLQEISAAYTFSWGNIVQMLQALPQPFTSNMMLTQINDALKDAAMAEALKISPKIHAVSRCQISNIDYQWIKSQLVKKQWLVSVKEERSIRELWQINIIVQA</sequence>
<evidence type="ECO:0000313" key="3">
    <source>
        <dbReference type="Proteomes" id="UP000229340"/>
    </source>
</evidence>